<proteinExistence type="inferred from homology"/>
<dbReference type="GO" id="GO:0015658">
    <property type="term" value="F:branched-chain amino acid transmembrane transporter activity"/>
    <property type="evidence" value="ECO:0007669"/>
    <property type="project" value="TreeGrafter"/>
</dbReference>
<keyword evidence="3" id="KW-0547">Nucleotide-binding</keyword>
<dbReference type="PROSITE" id="PS50893">
    <property type="entry name" value="ABC_TRANSPORTER_2"/>
    <property type="match status" value="1"/>
</dbReference>
<reference evidence="8" key="1">
    <citation type="journal article" date="2020" name="bioRxiv">
        <title>A rank-normalized archaeal taxonomy based on genome phylogeny resolves widespread incomplete and uneven classifications.</title>
        <authorList>
            <person name="Rinke C."/>
            <person name="Chuvochina M."/>
            <person name="Mussig A.J."/>
            <person name="Chaumeil P.-A."/>
            <person name="Waite D.W."/>
            <person name="Whitman W.B."/>
            <person name="Parks D.H."/>
            <person name="Hugenholtz P."/>
        </authorList>
    </citation>
    <scope>NUCLEOTIDE SEQUENCE [LARGE SCALE GENOMIC DNA]</scope>
</reference>
<dbReference type="PANTHER" id="PTHR43820">
    <property type="entry name" value="HIGH-AFFINITY BRANCHED-CHAIN AMINO ACID TRANSPORT ATP-BINDING PROTEIN LIVF"/>
    <property type="match status" value="1"/>
</dbReference>
<accession>A0A7J4JX31</accession>
<comment type="similarity">
    <text evidence="1">Belongs to the ABC transporter superfamily.</text>
</comment>
<evidence type="ECO:0000256" key="2">
    <source>
        <dbReference type="ARBA" id="ARBA00022448"/>
    </source>
</evidence>
<dbReference type="GO" id="GO:0015807">
    <property type="term" value="P:L-amino acid transport"/>
    <property type="evidence" value="ECO:0007669"/>
    <property type="project" value="TreeGrafter"/>
</dbReference>
<keyword evidence="4 7" id="KW-0067">ATP-binding</keyword>
<dbReference type="GO" id="GO:0016887">
    <property type="term" value="F:ATP hydrolysis activity"/>
    <property type="evidence" value="ECO:0007669"/>
    <property type="project" value="InterPro"/>
</dbReference>
<dbReference type="AlphaFoldDB" id="A0A7J4JX31"/>
<dbReference type="SUPFAM" id="SSF52540">
    <property type="entry name" value="P-loop containing nucleoside triphosphate hydrolases"/>
    <property type="match status" value="1"/>
</dbReference>
<name>A0A7J4JX31_9ARCH</name>
<dbReference type="PANTHER" id="PTHR43820:SF4">
    <property type="entry name" value="HIGH-AFFINITY BRANCHED-CHAIN AMINO ACID TRANSPORT ATP-BINDING PROTEIN LIVF"/>
    <property type="match status" value="1"/>
</dbReference>
<dbReference type="EMBL" id="DUFW01000017">
    <property type="protein sequence ID" value="HIH21229.1"/>
    <property type="molecule type" value="Genomic_DNA"/>
</dbReference>
<evidence type="ECO:0000256" key="4">
    <source>
        <dbReference type="ARBA" id="ARBA00022840"/>
    </source>
</evidence>
<dbReference type="SMART" id="SM00382">
    <property type="entry name" value="AAA"/>
    <property type="match status" value="1"/>
</dbReference>
<dbReference type="PROSITE" id="PS00211">
    <property type="entry name" value="ABC_TRANSPORTER_1"/>
    <property type="match status" value="1"/>
</dbReference>
<dbReference type="InterPro" id="IPR027417">
    <property type="entry name" value="P-loop_NTPase"/>
</dbReference>
<protein>
    <submittedName>
        <fullName evidence="7">ABC transporter ATP-binding protein</fullName>
    </submittedName>
</protein>
<feature type="domain" description="ABC transporter" evidence="6">
    <location>
        <begin position="2"/>
        <end position="234"/>
    </location>
</feature>
<comment type="caution">
    <text evidence="7">The sequence shown here is derived from an EMBL/GenBank/DDBJ whole genome shotgun (WGS) entry which is preliminary data.</text>
</comment>
<evidence type="ECO:0000313" key="8">
    <source>
        <dbReference type="Proteomes" id="UP000590964"/>
    </source>
</evidence>
<gene>
    <name evidence="7" type="ORF">HA222_01015</name>
</gene>
<evidence type="ECO:0000259" key="6">
    <source>
        <dbReference type="PROSITE" id="PS50893"/>
    </source>
</evidence>
<sequence>MLSIQNLHAGYNGMQVLQGISLQVRAGEITAIIGPNGAGKSTLLKSIFNQCEIYSGKITFKDKDITRFPTHELILEGISYVPQGRLVFSNLTVRENLELGAFTIREKEVVNAALKEVFQKFPFLKERENDFAFALSGGQQQMLAIARALMQNPQLLLLDEPSLGLSPKAMKEIFEKIIQLNKEGIAIIIVEQNAKQAVKIASKTFVLEDGKIALQGGREILKNRKIKSVYFGGR</sequence>
<dbReference type="InterPro" id="IPR052156">
    <property type="entry name" value="BCAA_Transport_ATP-bd_LivF"/>
</dbReference>
<dbReference type="Gene3D" id="3.40.50.300">
    <property type="entry name" value="P-loop containing nucleotide triphosphate hydrolases"/>
    <property type="match status" value="1"/>
</dbReference>
<organism evidence="7 8">
    <name type="scientific">Candidatus Iainarchaeum sp</name>
    <dbReference type="NCBI Taxonomy" id="3101447"/>
    <lineage>
        <taxon>Archaea</taxon>
        <taxon>Candidatus Iainarchaeota</taxon>
        <taxon>Candidatus Iainarchaeia</taxon>
        <taxon>Candidatus Iainarchaeales</taxon>
        <taxon>Candidatus Iainarchaeaceae</taxon>
        <taxon>Candidatus Iainarchaeum</taxon>
    </lineage>
</organism>
<evidence type="ECO:0000256" key="3">
    <source>
        <dbReference type="ARBA" id="ARBA00022741"/>
    </source>
</evidence>
<dbReference type="InterPro" id="IPR003439">
    <property type="entry name" value="ABC_transporter-like_ATP-bd"/>
</dbReference>
<dbReference type="GO" id="GO:0005524">
    <property type="term" value="F:ATP binding"/>
    <property type="evidence" value="ECO:0007669"/>
    <property type="project" value="UniProtKB-KW"/>
</dbReference>
<keyword evidence="2" id="KW-0813">Transport</keyword>
<evidence type="ECO:0000256" key="5">
    <source>
        <dbReference type="ARBA" id="ARBA00022970"/>
    </source>
</evidence>
<dbReference type="Pfam" id="PF00005">
    <property type="entry name" value="ABC_tran"/>
    <property type="match status" value="1"/>
</dbReference>
<evidence type="ECO:0000313" key="7">
    <source>
        <dbReference type="EMBL" id="HIH21229.1"/>
    </source>
</evidence>
<evidence type="ECO:0000256" key="1">
    <source>
        <dbReference type="ARBA" id="ARBA00005417"/>
    </source>
</evidence>
<dbReference type="InterPro" id="IPR017871">
    <property type="entry name" value="ABC_transporter-like_CS"/>
</dbReference>
<dbReference type="Proteomes" id="UP000590964">
    <property type="component" value="Unassembled WGS sequence"/>
</dbReference>
<dbReference type="InterPro" id="IPR003593">
    <property type="entry name" value="AAA+_ATPase"/>
</dbReference>
<dbReference type="CDD" id="cd03224">
    <property type="entry name" value="ABC_TM1139_LivF_branched"/>
    <property type="match status" value="1"/>
</dbReference>
<keyword evidence="5" id="KW-0029">Amino-acid transport</keyword>